<feature type="compositionally biased region" description="Polar residues" evidence="1">
    <location>
        <begin position="190"/>
        <end position="209"/>
    </location>
</feature>
<feature type="compositionally biased region" description="Low complexity" evidence="1">
    <location>
        <begin position="611"/>
        <end position="625"/>
    </location>
</feature>
<dbReference type="PANTHER" id="PTHR15204:SF5">
    <property type="entry name" value="LARGE PROLINE-RICH PROTEIN BAG6 ISOFORM X1"/>
    <property type="match status" value="1"/>
</dbReference>
<proteinExistence type="predicted"/>
<dbReference type="STRING" id="3914.A0A0L9V2T6"/>
<dbReference type="SMART" id="SM00213">
    <property type="entry name" value="UBQ"/>
    <property type="match status" value="1"/>
</dbReference>
<dbReference type="InterPro" id="IPR029071">
    <property type="entry name" value="Ubiquitin-like_domsf"/>
</dbReference>
<feature type="compositionally biased region" description="Polar residues" evidence="1">
    <location>
        <begin position="165"/>
        <end position="182"/>
    </location>
</feature>
<dbReference type="GO" id="GO:0071818">
    <property type="term" value="C:BAT3 complex"/>
    <property type="evidence" value="ECO:0007669"/>
    <property type="project" value="TreeGrafter"/>
</dbReference>
<dbReference type="GO" id="GO:0031593">
    <property type="term" value="F:polyubiquitin modification-dependent protein binding"/>
    <property type="evidence" value="ECO:0007669"/>
    <property type="project" value="TreeGrafter"/>
</dbReference>
<dbReference type="PROSITE" id="PS50053">
    <property type="entry name" value="UBIQUITIN_2"/>
    <property type="match status" value="1"/>
</dbReference>
<dbReference type="SUPFAM" id="SSF54236">
    <property type="entry name" value="Ubiquitin-like"/>
    <property type="match status" value="1"/>
</dbReference>
<dbReference type="Gramene" id="KOM49039">
    <property type="protein sequence ID" value="KOM49039"/>
    <property type="gene ID" value="LR48_Vigan07g274300"/>
</dbReference>
<dbReference type="CDD" id="cd17039">
    <property type="entry name" value="Ubl_ubiquitin_like"/>
    <property type="match status" value="1"/>
</dbReference>
<feature type="region of interest" description="Disordered" evidence="1">
    <location>
        <begin position="653"/>
        <end position="729"/>
    </location>
</feature>
<dbReference type="FunFam" id="3.10.20.90:FF:000154">
    <property type="entry name" value="Large proline-rich protein BAG6"/>
    <property type="match status" value="1"/>
</dbReference>
<feature type="domain" description="Ubiquitin-like" evidence="2">
    <location>
        <begin position="24"/>
        <end position="82"/>
    </location>
</feature>
<feature type="compositionally biased region" description="Low complexity" evidence="1">
    <location>
        <begin position="526"/>
        <end position="552"/>
    </location>
</feature>
<dbReference type="Gene3D" id="3.10.20.90">
    <property type="entry name" value="Phosphatidylinositol 3-kinase Catalytic Subunit, Chain A, domain 1"/>
    <property type="match status" value="1"/>
</dbReference>
<dbReference type="GO" id="GO:0036503">
    <property type="term" value="P:ERAD pathway"/>
    <property type="evidence" value="ECO:0007669"/>
    <property type="project" value="TreeGrafter"/>
</dbReference>
<feature type="region of interest" description="Disordered" evidence="1">
    <location>
        <begin position="163"/>
        <end position="209"/>
    </location>
</feature>
<dbReference type="InterPro" id="IPR000626">
    <property type="entry name" value="Ubiquitin-like_dom"/>
</dbReference>
<dbReference type="Pfam" id="PF00240">
    <property type="entry name" value="ubiquitin"/>
    <property type="match status" value="1"/>
</dbReference>
<dbReference type="AlphaFoldDB" id="A0A0L9V2T6"/>
<protein>
    <recommendedName>
        <fullName evidence="2">Ubiquitin-like domain-containing protein</fullName>
    </recommendedName>
</protein>
<feature type="compositionally biased region" description="Low complexity" evidence="1">
    <location>
        <begin position="709"/>
        <end position="721"/>
    </location>
</feature>
<feature type="region of interest" description="Disordered" evidence="1">
    <location>
        <begin position="83"/>
        <end position="125"/>
    </location>
</feature>
<feature type="compositionally biased region" description="Polar residues" evidence="1">
    <location>
        <begin position="627"/>
        <end position="636"/>
    </location>
</feature>
<feature type="compositionally biased region" description="Polar residues" evidence="1">
    <location>
        <begin position="495"/>
        <end position="510"/>
    </location>
</feature>
<name>A0A0L9V2T6_PHAAN</name>
<evidence type="ECO:0000256" key="1">
    <source>
        <dbReference type="SAM" id="MobiDB-lite"/>
    </source>
</evidence>
<feature type="compositionally biased region" description="Polar residues" evidence="1">
    <location>
        <begin position="741"/>
        <end position="758"/>
    </location>
</feature>
<dbReference type="Proteomes" id="UP000053144">
    <property type="component" value="Chromosome 7"/>
</dbReference>
<feature type="region of interest" description="Disordered" evidence="1">
    <location>
        <begin position="479"/>
        <end position="552"/>
    </location>
</feature>
<feature type="compositionally biased region" description="Low complexity" evidence="1">
    <location>
        <begin position="577"/>
        <end position="596"/>
    </location>
</feature>
<sequence length="972" mass="102054">MADQFSNEGSSTGNISAECSDSTVQLNIKTLDSRIYSFQVNKNMPVSLFKEKIANEIGVPVSQQRLIFRGKVLKDEHVLSEYLERQPNQPQASGTSADEHTGTSSNQGLNSGNDVGSGPPRNRLGQISHSVVLGTFNVGEQGEGIVHDITRVIGHVLNSIGNGGQSTVNGPNAVQTSAQPGNETEGIRAGNQNPAGNQAPSGQTFHGPTFQSVSHVQIPVAAGSIPLPSLNAPIPDSLNTLIEFMNRMEQTLTQNGYQSNFSSANPGDQRVELPSNTQGMPTLEALSTVLRRAERLLGGQTVAALSHIAGRLERERASADPRIRGQIQSESAQIGLAMQHLGALLLELGRTMLTLRMGQSSVESVVNAGPAVYISPSGPNPIMAQFMPNVLFTTGVTVLHQQLPDKPFLAELAPVYCYLNLNFVQSSCGSLGPFPLQTSSLFGGPLPSSTPGNLGSIGIGGAPRNVSIHIHAGTSVPIVSAIGSRPNNGEGARSEQLNEPGSDGSSSTRQLPVRNVIATTIPSHPPGVGVSSSTQTGFSVSSSQPPDSASLSSALAEINARLMNVVGSMQGDNAAPSGEIESISRDSSSGSESRPSTLNAQQDTMEPNFFGASSASLVGSSSESELQTEAVQTSSNAERDVLVDEFVSSSKQDLQSCSSGETIVKPEKDGGVSAVSDGQDVTDPAKSAPLGLGMGGLERKKRNRPQPPVSKVADDGSSSSSVDKKQTRTDGQHILQTLASHGSALNSRNANGPSQRPLPSSDRPIDVAGLMSQALQSPALNGLLEGVSQQTGVDSPDGLRNMLQQFTQSPQLMNTVNQIVQQVGSQDVGNMFTGAERGQGGGIDISRMFQQMMPIVSRALGGANPSSLFSIEEAEPGAPHQDGTVNRDEYSDNPSLQLDLQPLAERIEHLSPSVDIFGAVAENAVQLSGLGSLSNDLLDELCHNESLAREYVDMLRYDVSKLLEGRSEADKS</sequence>
<feature type="compositionally biased region" description="Polar residues" evidence="1">
    <location>
        <begin position="86"/>
        <end position="114"/>
    </location>
</feature>
<feature type="region of interest" description="Disordered" evidence="1">
    <location>
        <begin position="569"/>
        <end position="637"/>
    </location>
</feature>
<evidence type="ECO:0000313" key="4">
    <source>
        <dbReference type="Proteomes" id="UP000053144"/>
    </source>
</evidence>
<gene>
    <name evidence="3" type="ORF">LR48_Vigan07g274300</name>
</gene>
<dbReference type="GO" id="GO:0051787">
    <property type="term" value="F:misfolded protein binding"/>
    <property type="evidence" value="ECO:0007669"/>
    <property type="project" value="TreeGrafter"/>
</dbReference>
<organism evidence="3 4">
    <name type="scientific">Phaseolus angularis</name>
    <name type="common">Azuki bean</name>
    <name type="synonym">Vigna angularis</name>
    <dbReference type="NCBI Taxonomy" id="3914"/>
    <lineage>
        <taxon>Eukaryota</taxon>
        <taxon>Viridiplantae</taxon>
        <taxon>Streptophyta</taxon>
        <taxon>Embryophyta</taxon>
        <taxon>Tracheophyta</taxon>
        <taxon>Spermatophyta</taxon>
        <taxon>Magnoliopsida</taxon>
        <taxon>eudicotyledons</taxon>
        <taxon>Gunneridae</taxon>
        <taxon>Pentapetalae</taxon>
        <taxon>rosids</taxon>
        <taxon>fabids</taxon>
        <taxon>Fabales</taxon>
        <taxon>Fabaceae</taxon>
        <taxon>Papilionoideae</taxon>
        <taxon>50 kb inversion clade</taxon>
        <taxon>NPAAA clade</taxon>
        <taxon>indigoferoid/millettioid clade</taxon>
        <taxon>Phaseoleae</taxon>
        <taxon>Vigna</taxon>
    </lineage>
</organism>
<feature type="region of interest" description="Disordered" evidence="1">
    <location>
        <begin position="741"/>
        <end position="765"/>
    </location>
</feature>
<accession>A0A0L9V2T6</accession>
<dbReference type="PANTHER" id="PTHR15204">
    <property type="entry name" value="LARGE PROLINE-RICH PROTEIN BAG6"/>
    <property type="match status" value="1"/>
</dbReference>
<evidence type="ECO:0000313" key="3">
    <source>
        <dbReference type="EMBL" id="KOM49039.1"/>
    </source>
</evidence>
<dbReference type="OMA" id="MRNTINQ"/>
<dbReference type="EMBL" id="CM003377">
    <property type="protein sequence ID" value="KOM49039.1"/>
    <property type="molecule type" value="Genomic_DNA"/>
</dbReference>
<reference evidence="4" key="1">
    <citation type="journal article" date="2015" name="Proc. Natl. Acad. Sci. U.S.A.">
        <title>Genome sequencing of adzuki bean (Vigna angularis) provides insight into high starch and low fat accumulation and domestication.</title>
        <authorList>
            <person name="Yang K."/>
            <person name="Tian Z."/>
            <person name="Chen C."/>
            <person name="Luo L."/>
            <person name="Zhao B."/>
            <person name="Wang Z."/>
            <person name="Yu L."/>
            <person name="Li Y."/>
            <person name="Sun Y."/>
            <person name="Li W."/>
            <person name="Chen Y."/>
            <person name="Li Y."/>
            <person name="Zhang Y."/>
            <person name="Ai D."/>
            <person name="Zhao J."/>
            <person name="Shang C."/>
            <person name="Ma Y."/>
            <person name="Wu B."/>
            <person name="Wang M."/>
            <person name="Gao L."/>
            <person name="Sun D."/>
            <person name="Zhang P."/>
            <person name="Guo F."/>
            <person name="Wang W."/>
            <person name="Li Y."/>
            <person name="Wang J."/>
            <person name="Varshney R.K."/>
            <person name="Wang J."/>
            <person name="Ling H.Q."/>
            <person name="Wan P."/>
        </authorList>
    </citation>
    <scope>NUCLEOTIDE SEQUENCE</scope>
    <source>
        <strain evidence="4">cv. Jingnong 6</strain>
    </source>
</reference>
<evidence type="ECO:0000259" key="2">
    <source>
        <dbReference type="PROSITE" id="PS50053"/>
    </source>
</evidence>